<dbReference type="AlphaFoldDB" id="A0A511J9J4"/>
<proteinExistence type="inferred from homology"/>
<dbReference type="InterPro" id="IPR050857">
    <property type="entry name" value="D-2-hydroxyacid_DH"/>
</dbReference>
<dbReference type="Pfam" id="PF02826">
    <property type="entry name" value="2-Hacid_dh_C"/>
    <property type="match status" value="1"/>
</dbReference>
<dbReference type="SUPFAM" id="SSF52283">
    <property type="entry name" value="Formate/glycerate dehydrogenase catalytic domain-like"/>
    <property type="match status" value="1"/>
</dbReference>
<evidence type="ECO:0000256" key="2">
    <source>
        <dbReference type="ARBA" id="ARBA00023002"/>
    </source>
</evidence>
<dbReference type="Pfam" id="PF00389">
    <property type="entry name" value="2-Hacid_dh"/>
    <property type="match status" value="1"/>
</dbReference>
<dbReference type="InterPro" id="IPR036291">
    <property type="entry name" value="NAD(P)-bd_dom_sf"/>
</dbReference>
<keyword evidence="3" id="KW-0520">NAD</keyword>
<dbReference type="InterPro" id="IPR006139">
    <property type="entry name" value="D-isomer_2_OHA_DH_cat_dom"/>
</dbReference>
<evidence type="ECO:0000259" key="5">
    <source>
        <dbReference type="Pfam" id="PF00389"/>
    </source>
</evidence>
<sequence length="323" mass="33008">MTGVTRPVIVFPGGEPELAALFGSAPLGERLRALGDLVVHDDLPDGDEAAARLTGADVGLLSVHLSAANLMAIAGRTRLLAFTGTGAASYVDLDETRRHGITVTNVTGYGDRAVAEHALALLLAALRGVVAGDRAVRAGDWSGFPGPELAGSTVAVIGAGAIGRTFAGIVAALGARVLVVDARPVADLAAIGPDVRQVDLRTAFEAADAVSLHLPLLPTTRALITAELLELLRPGAVLVNTARAEVVAPDALVARAARGDLRIALDVFDPEPLPPDDPLLAVPGAVLTPHLGFRTPQALARMAAGAVECVEAFLAGRPLRVVA</sequence>
<evidence type="ECO:0000256" key="1">
    <source>
        <dbReference type="ARBA" id="ARBA00005854"/>
    </source>
</evidence>
<evidence type="ECO:0000313" key="8">
    <source>
        <dbReference type="Proteomes" id="UP000321720"/>
    </source>
</evidence>
<dbReference type="Proteomes" id="UP000321720">
    <property type="component" value="Unassembled WGS sequence"/>
</dbReference>
<dbReference type="PANTHER" id="PTHR42789:SF1">
    <property type="entry name" value="D-ISOMER SPECIFIC 2-HYDROXYACID DEHYDROGENASE FAMILY PROTEIN (AFU_ORTHOLOGUE AFUA_6G10090)"/>
    <property type="match status" value="1"/>
</dbReference>
<dbReference type="SUPFAM" id="SSF51735">
    <property type="entry name" value="NAD(P)-binding Rossmann-fold domains"/>
    <property type="match status" value="1"/>
</dbReference>
<evidence type="ECO:0000256" key="3">
    <source>
        <dbReference type="ARBA" id="ARBA00023027"/>
    </source>
</evidence>
<keyword evidence="2 4" id="KW-0560">Oxidoreductase</keyword>
<keyword evidence="8" id="KW-1185">Reference proteome</keyword>
<dbReference type="Gene3D" id="3.40.50.720">
    <property type="entry name" value="NAD(P)-binding Rossmann-like Domain"/>
    <property type="match status" value="2"/>
</dbReference>
<evidence type="ECO:0000259" key="6">
    <source>
        <dbReference type="Pfam" id="PF02826"/>
    </source>
</evidence>
<reference evidence="7 8" key="1">
    <citation type="submission" date="2019-07" db="EMBL/GenBank/DDBJ databases">
        <title>Whole genome shotgun sequence of Cellulomonas composti NBRC 100758.</title>
        <authorList>
            <person name="Hosoyama A."/>
            <person name="Uohara A."/>
            <person name="Ohji S."/>
            <person name="Ichikawa N."/>
        </authorList>
    </citation>
    <scope>NUCLEOTIDE SEQUENCE [LARGE SCALE GENOMIC DNA]</scope>
    <source>
        <strain evidence="7 8">NBRC 100758</strain>
    </source>
</reference>
<gene>
    <name evidence="7" type="ORF">CCO02nite_13080</name>
</gene>
<dbReference type="PRINTS" id="PR00411">
    <property type="entry name" value="PNDRDTASEI"/>
</dbReference>
<comment type="caution">
    <text evidence="7">The sequence shown here is derived from an EMBL/GenBank/DDBJ whole genome shotgun (WGS) entry which is preliminary data.</text>
</comment>
<comment type="similarity">
    <text evidence="1 4">Belongs to the D-isomer specific 2-hydroxyacid dehydrogenase family.</text>
</comment>
<dbReference type="OrthoDB" id="4324715at2"/>
<evidence type="ECO:0000313" key="7">
    <source>
        <dbReference type="EMBL" id="GEL94650.1"/>
    </source>
</evidence>
<feature type="domain" description="D-isomer specific 2-hydroxyacid dehydrogenase catalytic" evidence="5">
    <location>
        <begin position="31"/>
        <end position="320"/>
    </location>
</feature>
<organism evidence="7 8">
    <name type="scientific">Cellulomonas composti</name>
    <dbReference type="NCBI Taxonomy" id="266130"/>
    <lineage>
        <taxon>Bacteria</taxon>
        <taxon>Bacillati</taxon>
        <taxon>Actinomycetota</taxon>
        <taxon>Actinomycetes</taxon>
        <taxon>Micrococcales</taxon>
        <taxon>Cellulomonadaceae</taxon>
        <taxon>Cellulomonas</taxon>
    </lineage>
</organism>
<protein>
    <submittedName>
        <fullName evidence="7">2-hydroxyacid dehydrogenase</fullName>
    </submittedName>
</protein>
<dbReference type="GO" id="GO:0051287">
    <property type="term" value="F:NAD binding"/>
    <property type="evidence" value="ECO:0007669"/>
    <property type="project" value="InterPro"/>
</dbReference>
<name>A0A511J9J4_9CELL</name>
<accession>A0A511J9J4</accession>
<dbReference type="EMBL" id="BJWG01000004">
    <property type="protein sequence ID" value="GEL94650.1"/>
    <property type="molecule type" value="Genomic_DNA"/>
</dbReference>
<dbReference type="GO" id="GO:0016616">
    <property type="term" value="F:oxidoreductase activity, acting on the CH-OH group of donors, NAD or NADP as acceptor"/>
    <property type="evidence" value="ECO:0007669"/>
    <property type="project" value="InterPro"/>
</dbReference>
<dbReference type="InterPro" id="IPR006140">
    <property type="entry name" value="D-isomer_DH_NAD-bd"/>
</dbReference>
<evidence type="ECO:0000256" key="4">
    <source>
        <dbReference type="RuleBase" id="RU003719"/>
    </source>
</evidence>
<feature type="domain" description="D-isomer specific 2-hydroxyacid dehydrogenase NAD-binding" evidence="6">
    <location>
        <begin position="119"/>
        <end position="292"/>
    </location>
</feature>
<dbReference type="PANTHER" id="PTHR42789">
    <property type="entry name" value="D-ISOMER SPECIFIC 2-HYDROXYACID DEHYDROGENASE FAMILY PROTEIN (AFU_ORTHOLOGUE AFUA_6G10090)"/>
    <property type="match status" value="1"/>
</dbReference>